<evidence type="ECO:0000313" key="1">
    <source>
        <dbReference type="EMBL" id="KAK3787141.1"/>
    </source>
</evidence>
<evidence type="ECO:0000313" key="2">
    <source>
        <dbReference type="Proteomes" id="UP001283361"/>
    </source>
</evidence>
<name>A0AAE1DXX7_9GAST</name>
<accession>A0AAE1DXX7</accession>
<proteinExistence type="predicted"/>
<dbReference type="AlphaFoldDB" id="A0AAE1DXX7"/>
<organism evidence="1 2">
    <name type="scientific">Elysia crispata</name>
    <name type="common">lettuce slug</name>
    <dbReference type="NCBI Taxonomy" id="231223"/>
    <lineage>
        <taxon>Eukaryota</taxon>
        <taxon>Metazoa</taxon>
        <taxon>Spiralia</taxon>
        <taxon>Lophotrochozoa</taxon>
        <taxon>Mollusca</taxon>
        <taxon>Gastropoda</taxon>
        <taxon>Heterobranchia</taxon>
        <taxon>Euthyneura</taxon>
        <taxon>Panpulmonata</taxon>
        <taxon>Sacoglossa</taxon>
        <taxon>Placobranchoidea</taxon>
        <taxon>Plakobranchidae</taxon>
        <taxon>Elysia</taxon>
    </lineage>
</organism>
<sequence length="107" mass="12131">MKLFQTIIILYFKEETPKDNEGRRSNFFRANHFNSFVQAMIGSNHEQVSSANTGVGMQEDCVPWLVRPGLSVSRRLCLYPNTRSWSLTLGLTQISRFGLKGGIAHLL</sequence>
<dbReference type="EMBL" id="JAWDGP010001892">
    <property type="protein sequence ID" value="KAK3787141.1"/>
    <property type="molecule type" value="Genomic_DNA"/>
</dbReference>
<keyword evidence="2" id="KW-1185">Reference proteome</keyword>
<gene>
    <name evidence="1" type="ORF">RRG08_011417</name>
</gene>
<protein>
    <submittedName>
        <fullName evidence="1">Uncharacterized protein</fullName>
    </submittedName>
</protein>
<reference evidence="1" key="1">
    <citation type="journal article" date="2023" name="G3 (Bethesda)">
        <title>A reference genome for the long-term kleptoplast-retaining sea slug Elysia crispata morphotype clarki.</title>
        <authorList>
            <person name="Eastman K.E."/>
            <person name="Pendleton A.L."/>
            <person name="Shaikh M.A."/>
            <person name="Suttiyut T."/>
            <person name="Ogas R."/>
            <person name="Tomko P."/>
            <person name="Gavelis G."/>
            <person name="Widhalm J.R."/>
            <person name="Wisecaver J.H."/>
        </authorList>
    </citation>
    <scope>NUCLEOTIDE SEQUENCE</scope>
    <source>
        <strain evidence="1">ECLA1</strain>
    </source>
</reference>
<dbReference type="Proteomes" id="UP001283361">
    <property type="component" value="Unassembled WGS sequence"/>
</dbReference>
<comment type="caution">
    <text evidence="1">The sequence shown here is derived from an EMBL/GenBank/DDBJ whole genome shotgun (WGS) entry which is preliminary data.</text>
</comment>